<dbReference type="InterPro" id="IPR000182">
    <property type="entry name" value="GNAT_dom"/>
</dbReference>
<feature type="domain" description="N-acetyltransferase" evidence="4">
    <location>
        <begin position="17"/>
        <end position="197"/>
    </location>
</feature>
<organism evidence="5 6">
    <name type="scientific">Streptomyces echinatus</name>
    <dbReference type="NCBI Taxonomy" id="67293"/>
    <lineage>
        <taxon>Bacteria</taxon>
        <taxon>Bacillati</taxon>
        <taxon>Actinomycetota</taxon>
        <taxon>Actinomycetes</taxon>
        <taxon>Kitasatosporales</taxon>
        <taxon>Streptomycetaceae</taxon>
        <taxon>Streptomyces</taxon>
    </lineage>
</organism>
<evidence type="ECO:0000259" key="4">
    <source>
        <dbReference type="PROSITE" id="PS51186"/>
    </source>
</evidence>
<dbReference type="Proteomes" id="UP000585836">
    <property type="component" value="Unassembled WGS sequence"/>
</dbReference>
<dbReference type="EMBL" id="JACHJK010000007">
    <property type="protein sequence ID" value="MBB5928787.1"/>
    <property type="molecule type" value="Genomic_DNA"/>
</dbReference>
<dbReference type="PANTHER" id="PTHR43877">
    <property type="entry name" value="AMINOALKYLPHOSPHONATE N-ACETYLTRANSFERASE-RELATED-RELATED"/>
    <property type="match status" value="1"/>
</dbReference>
<name>A0A7W9URT3_9ACTN</name>
<dbReference type="RefSeq" id="WP_184967659.1">
    <property type="nucleotide sequence ID" value="NZ_BAAAWF010000066.1"/>
</dbReference>
<comment type="caution">
    <text evidence="5">The sequence shown here is derived from an EMBL/GenBank/DDBJ whole genome shotgun (WGS) entry which is preliminary data.</text>
</comment>
<reference evidence="5 6" key="1">
    <citation type="submission" date="2020-08" db="EMBL/GenBank/DDBJ databases">
        <title>Genomic Encyclopedia of Type Strains, Phase III (KMG-III): the genomes of soil and plant-associated and newly described type strains.</title>
        <authorList>
            <person name="Whitman W."/>
        </authorList>
    </citation>
    <scope>NUCLEOTIDE SEQUENCE [LARGE SCALE GENOMIC DNA]</scope>
    <source>
        <strain evidence="5 6">CECT 3313</strain>
    </source>
</reference>
<feature type="compositionally biased region" description="Acidic residues" evidence="3">
    <location>
        <begin position="69"/>
        <end position="80"/>
    </location>
</feature>
<evidence type="ECO:0000256" key="3">
    <source>
        <dbReference type="SAM" id="MobiDB-lite"/>
    </source>
</evidence>
<keyword evidence="6" id="KW-1185">Reference proteome</keyword>
<dbReference type="GO" id="GO:0005840">
    <property type="term" value="C:ribosome"/>
    <property type="evidence" value="ECO:0007669"/>
    <property type="project" value="UniProtKB-KW"/>
</dbReference>
<dbReference type="SUPFAM" id="SSF55729">
    <property type="entry name" value="Acyl-CoA N-acyltransferases (Nat)"/>
    <property type="match status" value="1"/>
</dbReference>
<evidence type="ECO:0000256" key="2">
    <source>
        <dbReference type="ARBA" id="ARBA00023315"/>
    </source>
</evidence>
<proteinExistence type="predicted"/>
<dbReference type="InterPro" id="IPR016181">
    <property type="entry name" value="Acyl_CoA_acyltransferase"/>
</dbReference>
<dbReference type="InterPro" id="IPR050832">
    <property type="entry name" value="Bact_Acetyltransf"/>
</dbReference>
<dbReference type="PROSITE" id="PS51186">
    <property type="entry name" value="GNAT"/>
    <property type="match status" value="1"/>
</dbReference>
<dbReference type="Gene3D" id="3.40.630.30">
    <property type="match status" value="1"/>
</dbReference>
<dbReference type="GO" id="GO:0016747">
    <property type="term" value="F:acyltransferase activity, transferring groups other than amino-acyl groups"/>
    <property type="evidence" value="ECO:0007669"/>
    <property type="project" value="InterPro"/>
</dbReference>
<dbReference type="AlphaFoldDB" id="A0A7W9URT3"/>
<sequence>METTAQDPTAPGGPGIVGYRTARPEDGEAIAALDGSFTTDSVFEVTATQEGFRIRETPVRPPLHKVFPDDADGVADDDGDTGGPGPSRTVVAVHGDELCGFVTASFEPWNARLAVRDIEVAPAWRGKGVGRALMSHAVNFAKEVGAVHVWLEVSSVNAPAVRAYLRMGFAFCGLDTSLYEGTESAGERALFMARPVP</sequence>
<accession>A0A7W9URT3</accession>
<keyword evidence="5" id="KW-0689">Ribosomal protein</keyword>
<dbReference type="CDD" id="cd04301">
    <property type="entry name" value="NAT_SF"/>
    <property type="match status" value="1"/>
</dbReference>
<protein>
    <submittedName>
        <fullName evidence="5">Ribosomal protein S18 acetylase RimI-like enzyme</fullName>
    </submittedName>
</protein>
<feature type="region of interest" description="Disordered" evidence="3">
    <location>
        <begin position="1"/>
        <end position="23"/>
    </location>
</feature>
<evidence type="ECO:0000256" key="1">
    <source>
        <dbReference type="ARBA" id="ARBA00022679"/>
    </source>
</evidence>
<keyword evidence="5" id="KW-0687">Ribonucleoprotein</keyword>
<gene>
    <name evidence="5" type="ORF">FHS34_004257</name>
</gene>
<keyword evidence="1" id="KW-0808">Transferase</keyword>
<evidence type="ECO:0000313" key="5">
    <source>
        <dbReference type="EMBL" id="MBB5928787.1"/>
    </source>
</evidence>
<dbReference type="Pfam" id="PF00583">
    <property type="entry name" value="Acetyltransf_1"/>
    <property type="match status" value="1"/>
</dbReference>
<keyword evidence="2" id="KW-0012">Acyltransferase</keyword>
<feature type="region of interest" description="Disordered" evidence="3">
    <location>
        <begin position="61"/>
        <end position="86"/>
    </location>
</feature>
<dbReference type="PANTHER" id="PTHR43877:SF2">
    <property type="entry name" value="AMINOALKYLPHOSPHONATE N-ACETYLTRANSFERASE-RELATED"/>
    <property type="match status" value="1"/>
</dbReference>
<evidence type="ECO:0000313" key="6">
    <source>
        <dbReference type="Proteomes" id="UP000585836"/>
    </source>
</evidence>